<feature type="compositionally biased region" description="Basic residues" evidence="1">
    <location>
        <begin position="180"/>
        <end position="199"/>
    </location>
</feature>
<evidence type="ECO:0000313" key="2">
    <source>
        <dbReference type="EMBL" id="AEV80681.1"/>
    </source>
</evidence>
<feature type="region of interest" description="Disordered" evidence="1">
    <location>
        <begin position="169"/>
        <end position="215"/>
    </location>
</feature>
<gene>
    <name evidence="2" type="primary">O22</name>
</gene>
<dbReference type="EMBL" id="FJ483969">
    <property type="protein sequence ID" value="AEV80681.1"/>
    <property type="molecule type" value="Genomic_DNA"/>
</dbReference>
<accession>G8XU41</accession>
<organism evidence="2 3">
    <name type="scientific">Simian cytomegalovirus (strain Colburn)</name>
    <dbReference type="NCBI Taxonomy" id="50292"/>
    <lineage>
        <taxon>Viruses</taxon>
        <taxon>Duplodnaviria</taxon>
        <taxon>Heunggongvirae</taxon>
        <taxon>Peploviricota</taxon>
        <taxon>Herviviricetes</taxon>
        <taxon>Herpesvirales</taxon>
        <taxon>Orthoherpesviridae</taxon>
        <taxon>Betaherpesvirinae</taxon>
        <taxon>Cytomegalovirus</taxon>
        <taxon>Cytomegalovirus cercopithecinebeta5</taxon>
    </lineage>
</organism>
<feature type="region of interest" description="Disordered" evidence="1">
    <location>
        <begin position="128"/>
        <end position="151"/>
    </location>
</feature>
<evidence type="ECO:0000313" key="3">
    <source>
        <dbReference type="Proteomes" id="UP000113346"/>
    </source>
</evidence>
<feature type="compositionally biased region" description="Pro residues" evidence="1">
    <location>
        <begin position="200"/>
        <end position="215"/>
    </location>
</feature>
<dbReference type="Proteomes" id="UP000113346">
    <property type="component" value="Segment"/>
</dbReference>
<feature type="compositionally biased region" description="Low complexity" evidence="1">
    <location>
        <begin position="134"/>
        <end position="151"/>
    </location>
</feature>
<proteinExistence type="predicted"/>
<sequence>MSSETMLAFMLLLCAIFRFIFAAGLCTLFAAFLLALVNQLCKTCGFSLRRRYHLFSLERLWPLKPAYRMYRHALCACCRYCTQLMLFVRSLQSDSLHDCAHTASHRRKRSRLAHLPVAEDSDCVPRATADVPVSSSSSSPSSFPSSSSSSSSPLRLQLDSVLFHHAAAAAEGSRLARPPRPPKHLLPQRKLTHRPHCPRPHAPPPGPPATSPTTL</sequence>
<reference evidence="2" key="1">
    <citation type="submission" date="2011-12" db="EMBL/GenBank/DDBJ databases">
        <title>Comparative genomics of primate cytomegaloviruses.</title>
        <authorList>
            <person name="Davison A.J."/>
            <person name="Holton M."/>
            <person name="Dolan A."/>
            <person name="Dargan D.J."/>
            <person name="Gatherer D."/>
            <person name="Hayward G.S."/>
        </authorList>
    </citation>
    <scope>NUCLEOTIDE SEQUENCE [LARGE SCALE GENOMIC DNA]</scope>
    <source>
        <strain evidence="2">Colburn</strain>
    </source>
</reference>
<organismHost>
    <name type="scientific">Macaca</name>
    <name type="common">macaques</name>
    <dbReference type="NCBI Taxonomy" id="9539"/>
</organismHost>
<name>G8XU41_SCMVC</name>
<protein>
    <submittedName>
        <fullName evidence="2">Protein O22</fullName>
    </submittedName>
</protein>
<evidence type="ECO:0000256" key="1">
    <source>
        <dbReference type="SAM" id="MobiDB-lite"/>
    </source>
</evidence>